<dbReference type="eggNOG" id="arCOG01411">
    <property type="taxonomic scope" value="Archaea"/>
</dbReference>
<dbReference type="CDD" id="cd03801">
    <property type="entry name" value="GT4_PimA-like"/>
    <property type="match status" value="1"/>
</dbReference>
<dbReference type="Proteomes" id="UP000011615">
    <property type="component" value="Unassembled WGS sequence"/>
</dbReference>
<protein>
    <submittedName>
        <fullName evidence="2">Group 1 glycosyl transferase</fullName>
    </submittedName>
</protein>
<dbReference type="Gene3D" id="3.40.50.2000">
    <property type="entry name" value="Glycogen Phosphorylase B"/>
    <property type="match status" value="2"/>
</dbReference>
<keyword evidence="2" id="KW-0808">Transferase</keyword>
<keyword evidence="3" id="KW-1185">Reference proteome</keyword>
<dbReference type="EMBL" id="AOIT01000034">
    <property type="protein sequence ID" value="ELZ21218.1"/>
    <property type="molecule type" value="Genomic_DNA"/>
</dbReference>
<dbReference type="GO" id="GO:0016757">
    <property type="term" value="F:glycosyltransferase activity"/>
    <property type="evidence" value="ECO:0007669"/>
    <property type="project" value="InterPro"/>
</dbReference>
<dbReference type="InterPro" id="IPR001296">
    <property type="entry name" value="Glyco_trans_1"/>
</dbReference>
<dbReference type="PANTHER" id="PTHR12526">
    <property type="entry name" value="GLYCOSYLTRANSFERASE"/>
    <property type="match status" value="1"/>
</dbReference>
<dbReference type="PATRIC" id="fig|1230457.4.peg.1731"/>
<feature type="domain" description="Glycosyl transferase family 1" evidence="1">
    <location>
        <begin position="178"/>
        <end position="332"/>
    </location>
</feature>
<evidence type="ECO:0000313" key="2">
    <source>
        <dbReference type="EMBL" id="ELZ21218.1"/>
    </source>
</evidence>
<reference evidence="2 3" key="1">
    <citation type="journal article" date="2014" name="PLoS Genet.">
        <title>Phylogenetically driven sequencing of extremely halophilic archaea reveals strategies for static and dynamic osmo-response.</title>
        <authorList>
            <person name="Becker E.A."/>
            <person name="Seitzer P.M."/>
            <person name="Tritt A."/>
            <person name="Larsen D."/>
            <person name="Krusor M."/>
            <person name="Yao A.I."/>
            <person name="Wu D."/>
            <person name="Madern D."/>
            <person name="Eisen J.A."/>
            <person name="Darling A.E."/>
            <person name="Facciotti M.T."/>
        </authorList>
    </citation>
    <scope>NUCLEOTIDE SEQUENCE [LARGE SCALE GENOMIC DNA]</scope>
    <source>
        <strain evidence="2 3">JCM 13563</strain>
    </source>
</reference>
<comment type="caution">
    <text evidence="2">The sequence shown here is derived from an EMBL/GenBank/DDBJ whole genome shotgun (WGS) entry which is preliminary data.</text>
</comment>
<proteinExistence type="predicted"/>
<sequence>MDATAIDSVLIVSEHQNPSKIERHYGPLADASSQTTMVCLTPYEPLESITYKPVPSLGHRLIGIALMFVVALLEGIRNDYDAIVSISLFPYGCYALALRPIVGVPAHLGIIGADIDVHATAWYGPVVRIAIRRFDSVSVPGSVHRQALLGFGVAATRISILSNAIDTDHYVPPPEPVESTYDFLWIGRFSEEKDPVLFVETLDELSAMGVEFRAVMLGDGAKYDEVERAIDARNLDDLIDRPGWVDDPRQYYYDADTFVLTSSRDALPLTLIEAMATGRASVVPNVGSVPDIATHSETALVVDDRTPSAFADALRDLATNEQLRTRLGTNAIAVRDEFSYANARDDWRRILRTLADT</sequence>
<dbReference type="SUPFAM" id="SSF53756">
    <property type="entry name" value="UDP-Glycosyltransferase/glycogen phosphorylase"/>
    <property type="match status" value="1"/>
</dbReference>
<dbReference type="STRING" id="1230457.C476_08613"/>
<dbReference type="RefSeq" id="WP_008011926.1">
    <property type="nucleotide sequence ID" value="NZ_AOIT01000034.1"/>
</dbReference>
<organism evidence="2 3">
    <name type="scientific">Natrinema limicola JCM 13563</name>
    <dbReference type="NCBI Taxonomy" id="1230457"/>
    <lineage>
        <taxon>Archaea</taxon>
        <taxon>Methanobacteriati</taxon>
        <taxon>Methanobacteriota</taxon>
        <taxon>Stenosarchaea group</taxon>
        <taxon>Halobacteria</taxon>
        <taxon>Halobacteriales</taxon>
        <taxon>Natrialbaceae</taxon>
        <taxon>Natrinema</taxon>
    </lineage>
</organism>
<gene>
    <name evidence="2" type="ORF">C476_08613</name>
</gene>
<evidence type="ECO:0000259" key="1">
    <source>
        <dbReference type="Pfam" id="PF00534"/>
    </source>
</evidence>
<accession>M0CEZ4</accession>
<name>M0CEZ4_9EURY</name>
<dbReference type="Pfam" id="PF00534">
    <property type="entry name" value="Glycos_transf_1"/>
    <property type="match status" value="1"/>
</dbReference>
<dbReference type="AlphaFoldDB" id="M0CEZ4"/>
<evidence type="ECO:0000313" key="3">
    <source>
        <dbReference type="Proteomes" id="UP000011615"/>
    </source>
</evidence>